<evidence type="ECO:0000259" key="2">
    <source>
        <dbReference type="PROSITE" id="PS50013"/>
    </source>
</evidence>
<dbReference type="InterPro" id="IPR016197">
    <property type="entry name" value="Chromo-like_dom_sf"/>
</dbReference>
<accession>A0A5K1JSG9</accession>
<feature type="region of interest" description="Disordered" evidence="1">
    <location>
        <begin position="1"/>
        <end position="29"/>
    </location>
</feature>
<dbReference type="InterPro" id="IPR040684">
    <property type="entry name" value="HMUDK_hel"/>
</dbReference>
<dbReference type="SUPFAM" id="SSF54160">
    <property type="entry name" value="Chromo domain-like"/>
    <property type="match status" value="1"/>
</dbReference>
<feature type="domain" description="Chromo" evidence="2">
    <location>
        <begin position="379"/>
        <end position="440"/>
    </location>
</feature>
<dbReference type="AlphaFoldDB" id="A0A5K1JSG9"/>
<dbReference type="PROSITE" id="PS50013">
    <property type="entry name" value="CHROMO_2"/>
    <property type="match status" value="1"/>
</dbReference>
<sequence length="468" mass="53975">MSRTRTGPPGTQRRRRPATHPVSFNRNKKIPPPKIVDIAGQKVNTTVILDTFFAFVSERYRIHSKRLAGMPQSNWTEDPILQQYPFTNVFRVLDRVTQYILMEVIQKGDQSLQEQCFRLMLFRSFNKIETWEFLTEKFGALTWRKFDLLAVEQALLDRQQRGPLYNPAYIIPSPKLGASANASNHLRLIQLMMEEDLPSQLRKLEHLKDAHGRIMLFPGMGEFMALQLLLDLNMTAHFNFSEDEWVALGPGSLECLRKMFGNKVRGHELDALRWLHRTQHDHFARLGTPPEGLPKLIDGRPGGMSMVDMEHALCECEKYSRAAHPSIPGRRQKVGKRLFVPRPEPITAEVPDHWRDPNSRRRTVFSEPPAMEVDGEDVWEVSHIVAEKKNSKAGDPSYLIRWVGYGPDDDTWERESALAGAPDVLKDWTSAKERIQARIQEFQRMGDDYRPSSRMKSKKRGRQSAQEL</sequence>
<name>A0A5K1JSG9_9APHY</name>
<gene>
    <name evidence="3" type="primary">Q8RP09</name>
</gene>
<dbReference type="Pfam" id="PF18723">
    <property type="entry name" value="HMUDK_hel"/>
    <property type="match status" value="1"/>
</dbReference>
<evidence type="ECO:0000313" key="3">
    <source>
        <dbReference type="EMBL" id="VWO94626.1"/>
    </source>
</evidence>
<dbReference type="EMBL" id="LR724099">
    <property type="protein sequence ID" value="VWO94626.1"/>
    <property type="molecule type" value="Genomic_DNA"/>
</dbReference>
<organism evidence="3">
    <name type="scientific">Ganoderma boninense</name>
    <dbReference type="NCBI Taxonomy" id="34458"/>
    <lineage>
        <taxon>Eukaryota</taxon>
        <taxon>Fungi</taxon>
        <taxon>Dikarya</taxon>
        <taxon>Basidiomycota</taxon>
        <taxon>Agaricomycotina</taxon>
        <taxon>Agaricomycetes</taxon>
        <taxon>Polyporales</taxon>
        <taxon>Polyporaceae</taxon>
        <taxon>Ganoderma</taxon>
    </lineage>
</organism>
<dbReference type="CDD" id="cd00024">
    <property type="entry name" value="CD_CSD"/>
    <property type="match status" value="1"/>
</dbReference>
<feature type="compositionally biased region" description="Low complexity" evidence="1">
    <location>
        <begin position="1"/>
        <end position="11"/>
    </location>
</feature>
<dbReference type="InterPro" id="IPR023780">
    <property type="entry name" value="Chromo_domain"/>
</dbReference>
<reference evidence="3" key="1">
    <citation type="submission" date="2019-10" db="EMBL/GenBank/DDBJ databases">
        <authorList>
            <person name="Nor Muhammad N."/>
        </authorList>
    </citation>
    <scope>NUCLEOTIDE SEQUENCE</scope>
</reference>
<evidence type="ECO:0000256" key="1">
    <source>
        <dbReference type="SAM" id="MobiDB-lite"/>
    </source>
</evidence>
<dbReference type="Gene3D" id="2.40.50.40">
    <property type="match status" value="1"/>
</dbReference>
<protein>
    <submittedName>
        <fullName evidence="3">Type III effector HopI1</fullName>
    </submittedName>
</protein>
<dbReference type="SMART" id="SM00298">
    <property type="entry name" value="CHROMO"/>
    <property type="match status" value="1"/>
</dbReference>
<feature type="compositionally biased region" description="Basic residues" evidence="1">
    <location>
        <begin position="453"/>
        <end position="462"/>
    </location>
</feature>
<feature type="region of interest" description="Disordered" evidence="1">
    <location>
        <begin position="442"/>
        <end position="468"/>
    </location>
</feature>
<dbReference type="GO" id="GO:0006338">
    <property type="term" value="P:chromatin remodeling"/>
    <property type="evidence" value="ECO:0007669"/>
    <property type="project" value="UniProtKB-ARBA"/>
</dbReference>
<dbReference type="Pfam" id="PF00385">
    <property type="entry name" value="Chromo"/>
    <property type="match status" value="1"/>
</dbReference>
<dbReference type="InterPro" id="IPR000953">
    <property type="entry name" value="Chromo/chromo_shadow_dom"/>
</dbReference>
<proteinExistence type="predicted"/>